<gene>
    <name evidence="7" type="ORF">FIC87_06220</name>
</gene>
<evidence type="ECO:0000256" key="5">
    <source>
        <dbReference type="SAM" id="MobiDB-lite"/>
    </source>
</evidence>
<dbReference type="Proteomes" id="UP000312594">
    <property type="component" value="Unassembled WGS sequence"/>
</dbReference>
<dbReference type="EMBL" id="VEVP01000010">
    <property type="protein sequence ID" value="TNU91854.1"/>
    <property type="molecule type" value="Genomic_DNA"/>
</dbReference>
<dbReference type="AlphaFoldDB" id="A0A5C5BZV4"/>
<comment type="cofactor">
    <cofactor evidence="1">
        <name>FAD</name>
        <dbReference type="ChEBI" id="CHEBI:57692"/>
    </cofactor>
</comment>
<sequence>MSRIEKKNIDRRQFLRGAGIGLVGAAGAGALAACSPSGQASNATEEADATAVGSENGASSSWRTPPEPVEEFVEEHDYDVVVVGHGYAGVCACRELAESGVRVALLERQPEDTYMAMGSESMAINSKVLDRATEGNPIPHVDMNEYFENWMAITGNQVNPALLMRFVKNEADNIDWYYDGLTDEDFAHVTHTGWPDAGDEWEHLLPNIGPIRFYPGTFSCFAEECNQTKVQGYNREKAKAAGADFYFGMRGEQLVLESGAVAGVVASDSDGAHHKFSCRAAVMATGGFAYNKEMLVDLMPDIANNMVSTEEWKDAYGNPRFQSDSSQWPYQGDGVKMALWSGAHLETVVPGMNARHIQAPASMSNLPQAVWVRGDGKRFMNEFYPVVEQRGVVNVYMPREPINCVFDDDFTTYREYYVPQHGGQEPTPAALQSLRESMDKAYAKFKGTWVEPEGEEDDGMPSIFKAPDYLADDTLEGLAGQLGLTGDAVTNFIEQIERYNGYCETGVDEEFGRNKAVLFPVKKAPFYAVAGNPGLGEVMATCGGVITDADQNALNDDYEPIPGLYVSGNDCGRRFGAEYCSPTPGVSLSMAITLGRECGKSVKKYLDAN</sequence>
<dbReference type="GO" id="GO:0033765">
    <property type="term" value="F:steroid dehydrogenase activity, acting on the CH-CH group of donors"/>
    <property type="evidence" value="ECO:0007669"/>
    <property type="project" value="UniProtKB-ARBA"/>
</dbReference>
<keyword evidence="3" id="KW-0274">FAD</keyword>
<dbReference type="Gene3D" id="3.90.700.10">
    <property type="entry name" value="Succinate dehydrogenase/fumarate reductase flavoprotein, catalytic domain"/>
    <property type="match status" value="1"/>
</dbReference>
<dbReference type="PANTHER" id="PTHR43400:SF10">
    <property type="entry name" value="3-OXOSTEROID 1-DEHYDROGENASE"/>
    <property type="match status" value="1"/>
</dbReference>
<dbReference type="Gene3D" id="3.50.50.60">
    <property type="entry name" value="FAD/NAD(P)-binding domain"/>
    <property type="match status" value="1"/>
</dbReference>
<dbReference type="InterPro" id="IPR003953">
    <property type="entry name" value="FAD-dep_OxRdtase_2_FAD-bd"/>
</dbReference>
<dbReference type="InterPro" id="IPR050315">
    <property type="entry name" value="FAD-oxidoreductase_2"/>
</dbReference>
<dbReference type="PROSITE" id="PS51257">
    <property type="entry name" value="PROKAR_LIPOPROTEIN"/>
    <property type="match status" value="1"/>
</dbReference>
<feature type="domain" description="FAD-dependent oxidoreductase 2 FAD-binding" evidence="6">
    <location>
        <begin position="79"/>
        <end position="572"/>
    </location>
</feature>
<evidence type="ECO:0000313" key="7">
    <source>
        <dbReference type="EMBL" id="TNU91854.1"/>
    </source>
</evidence>
<evidence type="ECO:0000259" key="6">
    <source>
        <dbReference type="Pfam" id="PF00890"/>
    </source>
</evidence>
<protein>
    <submittedName>
        <fullName evidence="7">FAD-dependent oxidoreductase</fullName>
    </submittedName>
</protein>
<proteinExistence type="predicted"/>
<dbReference type="InterPro" id="IPR006311">
    <property type="entry name" value="TAT_signal"/>
</dbReference>
<evidence type="ECO:0000256" key="4">
    <source>
        <dbReference type="ARBA" id="ARBA00023002"/>
    </source>
</evidence>
<dbReference type="PANTHER" id="PTHR43400">
    <property type="entry name" value="FUMARATE REDUCTASE"/>
    <property type="match status" value="1"/>
</dbReference>
<evidence type="ECO:0000256" key="2">
    <source>
        <dbReference type="ARBA" id="ARBA00022630"/>
    </source>
</evidence>
<evidence type="ECO:0000256" key="3">
    <source>
        <dbReference type="ARBA" id="ARBA00022827"/>
    </source>
</evidence>
<dbReference type="InterPro" id="IPR027477">
    <property type="entry name" value="Succ_DH/fumarate_Rdtase_cat_sf"/>
</dbReference>
<feature type="region of interest" description="Disordered" evidence="5">
    <location>
        <begin position="35"/>
        <end position="67"/>
    </location>
</feature>
<dbReference type="InterPro" id="IPR036188">
    <property type="entry name" value="FAD/NAD-bd_sf"/>
</dbReference>
<dbReference type="GO" id="GO:0008202">
    <property type="term" value="P:steroid metabolic process"/>
    <property type="evidence" value="ECO:0007669"/>
    <property type="project" value="UniProtKB-ARBA"/>
</dbReference>
<name>A0A5C5BZV4_EGGLN</name>
<accession>A0A5C5BZV4</accession>
<dbReference type="RefSeq" id="WP_139912358.1">
    <property type="nucleotide sequence ID" value="NZ_VEVP01000010.1"/>
</dbReference>
<keyword evidence="4" id="KW-0560">Oxidoreductase</keyword>
<dbReference type="Pfam" id="PF00890">
    <property type="entry name" value="FAD_binding_2"/>
    <property type="match status" value="1"/>
</dbReference>
<reference evidence="7 8" key="1">
    <citation type="journal article" date="2005" name="Appl. Environ. Microbiol.">
        <title>Intestinal bacterial communities that produce active estrogen-like compounds enterodiol and enterolactone in humans.</title>
        <authorList>
            <person name="Clavel T."/>
            <person name="Henderson G."/>
            <person name="Alpert C.A."/>
            <person name="Philippe C."/>
            <person name="Rigottier-Gois L."/>
            <person name="Dore J."/>
            <person name="Blaut M."/>
        </authorList>
    </citation>
    <scope>NUCLEOTIDE SEQUENCE [LARGE SCALE GENOMIC DNA]</scope>
    <source>
        <strain evidence="7 8">SECO-MT75m2</strain>
    </source>
</reference>
<evidence type="ECO:0000313" key="8">
    <source>
        <dbReference type="Proteomes" id="UP000312594"/>
    </source>
</evidence>
<keyword evidence="2" id="KW-0285">Flavoprotein</keyword>
<dbReference type="PROSITE" id="PS51318">
    <property type="entry name" value="TAT"/>
    <property type="match status" value="1"/>
</dbReference>
<dbReference type="SUPFAM" id="SSF56425">
    <property type="entry name" value="Succinate dehydrogenase/fumarate reductase flavoprotein, catalytic domain"/>
    <property type="match status" value="1"/>
</dbReference>
<comment type="caution">
    <text evidence="7">The sequence shown here is derived from an EMBL/GenBank/DDBJ whole genome shotgun (WGS) entry which is preliminary data.</text>
</comment>
<evidence type="ECO:0000256" key="1">
    <source>
        <dbReference type="ARBA" id="ARBA00001974"/>
    </source>
</evidence>
<organism evidence="7 8">
    <name type="scientific">Eggerthella lenta</name>
    <name type="common">Eubacterium lentum</name>
    <dbReference type="NCBI Taxonomy" id="84112"/>
    <lineage>
        <taxon>Bacteria</taxon>
        <taxon>Bacillati</taxon>
        <taxon>Actinomycetota</taxon>
        <taxon>Coriobacteriia</taxon>
        <taxon>Eggerthellales</taxon>
        <taxon>Eggerthellaceae</taxon>
        <taxon>Eggerthella</taxon>
    </lineage>
</organism>
<dbReference type="SUPFAM" id="SSF51905">
    <property type="entry name" value="FAD/NAD(P)-binding domain"/>
    <property type="match status" value="1"/>
</dbReference>